<keyword evidence="4" id="KW-0479">Metal-binding</keyword>
<proteinExistence type="inferred from homology"/>
<dbReference type="InterPro" id="IPR033749">
    <property type="entry name" value="Polyprenyl_synt_CS"/>
</dbReference>
<dbReference type="Pfam" id="PF00348">
    <property type="entry name" value="polyprenyl_synt"/>
    <property type="match status" value="1"/>
</dbReference>
<dbReference type="PANTHER" id="PTHR12001">
    <property type="entry name" value="GERANYLGERANYL PYROPHOSPHATE SYNTHASE"/>
    <property type="match status" value="1"/>
</dbReference>
<evidence type="ECO:0000313" key="7">
    <source>
        <dbReference type="EMBL" id="QII83121.1"/>
    </source>
</evidence>
<accession>A0A6G7KD25</accession>
<dbReference type="InterPro" id="IPR000092">
    <property type="entry name" value="Polyprenyl_synt"/>
</dbReference>
<dbReference type="Proteomes" id="UP000501451">
    <property type="component" value="Chromosome"/>
</dbReference>
<evidence type="ECO:0000256" key="1">
    <source>
        <dbReference type="ARBA" id="ARBA00001946"/>
    </source>
</evidence>
<evidence type="ECO:0000256" key="6">
    <source>
        <dbReference type="RuleBase" id="RU004466"/>
    </source>
</evidence>
<evidence type="ECO:0000256" key="5">
    <source>
        <dbReference type="ARBA" id="ARBA00022842"/>
    </source>
</evidence>
<sequence>MNVHPMWNEYPALRDELAATLSLIEQHLTINNRDVQDKIKEMLASGGKLLRPAYTLLFSQFATDRNVEKSRALAAAVEVLHMATLIHDDVIDESATRRGQDTLNTAYSNRVAVYTGDYLFTVCFGLLQDYVTDSNEVPLNTKGMETILIGELNQMSRKYAVNMRMRDYLSQVKGKTAQLFALSCYSGAYQANDRIARQAYQIGSNIGMAFQIMDDILDYSETGAVIGKPAMQDVRNGIYTAPLLYAMQTHKKEIEPYLLKGAAISDSEVQEVLELVKEAGGIEKARTLAEKYTNKALKQINQLPENQVKITISRISEQMLARKF</sequence>
<keyword evidence="5" id="KW-0460">Magnesium</keyword>
<dbReference type="GO" id="GO:0008299">
    <property type="term" value="P:isoprenoid biosynthetic process"/>
    <property type="evidence" value="ECO:0007669"/>
    <property type="project" value="InterPro"/>
</dbReference>
<dbReference type="SFLD" id="SFLDS00005">
    <property type="entry name" value="Isoprenoid_Synthase_Type_I"/>
    <property type="match status" value="1"/>
</dbReference>
<dbReference type="KEGG" id="jar:G7057_04955"/>
<evidence type="ECO:0000256" key="2">
    <source>
        <dbReference type="ARBA" id="ARBA00006706"/>
    </source>
</evidence>
<comment type="similarity">
    <text evidence="2 6">Belongs to the FPP/GGPP synthase family.</text>
</comment>
<organism evidence="7 8">
    <name type="scientific">Jeotgalibaca arthritidis</name>
    <dbReference type="NCBI Taxonomy" id="1868794"/>
    <lineage>
        <taxon>Bacteria</taxon>
        <taxon>Bacillati</taxon>
        <taxon>Bacillota</taxon>
        <taxon>Bacilli</taxon>
        <taxon>Lactobacillales</taxon>
        <taxon>Carnobacteriaceae</taxon>
        <taxon>Jeotgalibaca</taxon>
    </lineage>
</organism>
<dbReference type="InterPro" id="IPR008949">
    <property type="entry name" value="Isoprenoid_synthase_dom_sf"/>
</dbReference>
<evidence type="ECO:0000256" key="4">
    <source>
        <dbReference type="ARBA" id="ARBA00022723"/>
    </source>
</evidence>
<name>A0A6G7KD25_9LACT</name>
<comment type="cofactor">
    <cofactor evidence="1">
        <name>Mg(2+)</name>
        <dbReference type="ChEBI" id="CHEBI:18420"/>
    </cofactor>
</comment>
<keyword evidence="8" id="KW-1185">Reference proteome</keyword>
<dbReference type="PROSITE" id="PS00444">
    <property type="entry name" value="POLYPRENYL_SYNTHASE_2"/>
    <property type="match status" value="1"/>
</dbReference>
<dbReference type="PANTHER" id="PTHR12001:SF69">
    <property type="entry name" value="ALL TRANS-POLYPRENYL-DIPHOSPHATE SYNTHASE PDSS1"/>
    <property type="match status" value="1"/>
</dbReference>
<protein>
    <submittedName>
        <fullName evidence="7">Polyprenyl synthetase family protein</fullName>
    </submittedName>
</protein>
<dbReference type="CDD" id="cd00685">
    <property type="entry name" value="Trans_IPPS_HT"/>
    <property type="match status" value="1"/>
</dbReference>
<gene>
    <name evidence="7" type="ORF">G7057_04955</name>
</gene>
<dbReference type="PROSITE" id="PS00723">
    <property type="entry name" value="POLYPRENYL_SYNTHASE_1"/>
    <property type="match status" value="1"/>
</dbReference>
<dbReference type="Gene3D" id="1.10.600.10">
    <property type="entry name" value="Farnesyl Diphosphate Synthase"/>
    <property type="match status" value="1"/>
</dbReference>
<dbReference type="GO" id="GO:0004659">
    <property type="term" value="F:prenyltransferase activity"/>
    <property type="evidence" value="ECO:0007669"/>
    <property type="project" value="InterPro"/>
</dbReference>
<dbReference type="SUPFAM" id="SSF48576">
    <property type="entry name" value="Terpenoid synthases"/>
    <property type="match status" value="1"/>
</dbReference>
<reference evidence="7 8" key="1">
    <citation type="journal article" date="2017" name="Int. J. Syst. Evol. Microbiol.">
        <title>Jeotgalibaca porci sp. nov. and Jeotgalibaca arthritidis sp. nov., isolated from pigs, and emended description of the genus Jeotgalibaca.</title>
        <authorList>
            <person name="Zamora L."/>
            <person name="Perez-Sancho M."/>
            <person name="Dominguez L."/>
            <person name="Fernandez-Garayzabal J.F."/>
            <person name="Vela A.I."/>
        </authorList>
    </citation>
    <scope>NUCLEOTIDE SEQUENCE [LARGE SCALE GENOMIC DNA]</scope>
    <source>
        <strain evidence="7 8">CECT 9157</strain>
    </source>
</reference>
<evidence type="ECO:0000256" key="3">
    <source>
        <dbReference type="ARBA" id="ARBA00022679"/>
    </source>
</evidence>
<dbReference type="AlphaFoldDB" id="A0A6G7KD25"/>
<dbReference type="EMBL" id="CP049740">
    <property type="protein sequence ID" value="QII83121.1"/>
    <property type="molecule type" value="Genomic_DNA"/>
</dbReference>
<keyword evidence="3 6" id="KW-0808">Transferase</keyword>
<dbReference type="GO" id="GO:0046872">
    <property type="term" value="F:metal ion binding"/>
    <property type="evidence" value="ECO:0007669"/>
    <property type="project" value="UniProtKB-KW"/>
</dbReference>
<evidence type="ECO:0000313" key="8">
    <source>
        <dbReference type="Proteomes" id="UP000501451"/>
    </source>
</evidence>